<dbReference type="Pfam" id="PF00416">
    <property type="entry name" value="Ribosomal_S13"/>
    <property type="match status" value="1"/>
</dbReference>
<evidence type="ECO:0000256" key="4">
    <source>
        <dbReference type="ARBA" id="ARBA00022980"/>
    </source>
</evidence>
<dbReference type="PROSITE" id="PS50159">
    <property type="entry name" value="RIBOSOMAL_S13_2"/>
    <property type="match status" value="1"/>
</dbReference>
<comment type="subunit">
    <text evidence="7">Part of the 30S ribosomal subunit. Forms a loose heterodimer with protein S19. Forms two bridges to the 50S subunit in the 70S ribosome.</text>
</comment>
<accession>A0A523QMM3</accession>
<dbReference type="EMBL" id="SOKU01000014">
    <property type="protein sequence ID" value="TES87071.1"/>
    <property type="molecule type" value="Genomic_DNA"/>
</dbReference>
<evidence type="ECO:0000313" key="11">
    <source>
        <dbReference type="Proteomes" id="UP000320781"/>
    </source>
</evidence>
<evidence type="ECO:0000256" key="2">
    <source>
        <dbReference type="ARBA" id="ARBA00022730"/>
    </source>
</evidence>
<feature type="region of interest" description="Disordered" evidence="9">
    <location>
        <begin position="108"/>
        <end position="131"/>
    </location>
</feature>
<dbReference type="InterPro" id="IPR010979">
    <property type="entry name" value="Ribosomal_uS13-like_H2TH"/>
</dbReference>
<organism evidence="10 11">
    <name type="scientific">Aerophobetes bacterium</name>
    <dbReference type="NCBI Taxonomy" id="2030807"/>
    <lineage>
        <taxon>Bacteria</taxon>
        <taxon>Candidatus Aerophobota</taxon>
    </lineage>
</organism>
<dbReference type="PROSITE" id="PS00646">
    <property type="entry name" value="RIBOSOMAL_S13_1"/>
    <property type="match status" value="1"/>
</dbReference>
<comment type="function">
    <text evidence="7">Located at the top of the head of the 30S subunit, it contacts several helices of the 16S rRNA. In the 70S ribosome it contacts the 23S rRNA (bridge B1a) and protein L5 of the 50S subunit (bridge B1b), connecting the 2 subunits; these bridges are implicated in subunit movement. Contacts the tRNAs in the A and P-sites.</text>
</comment>
<dbReference type="AlphaFoldDB" id="A0A523QMM3"/>
<evidence type="ECO:0000256" key="7">
    <source>
        <dbReference type="HAMAP-Rule" id="MF_01315"/>
    </source>
</evidence>
<dbReference type="HAMAP" id="MF_01315">
    <property type="entry name" value="Ribosomal_uS13"/>
    <property type="match status" value="1"/>
</dbReference>
<dbReference type="Proteomes" id="UP000320781">
    <property type="component" value="Unassembled WGS sequence"/>
</dbReference>
<comment type="similarity">
    <text evidence="1 7 8">Belongs to the universal ribosomal protein uS13 family.</text>
</comment>
<evidence type="ECO:0000256" key="3">
    <source>
        <dbReference type="ARBA" id="ARBA00022884"/>
    </source>
</evidence>
<keyword evidence="5 7" id="KW-0687">Ribonucleoprotein</keyword>
<dbReference type="GO" id="GO:0019843">
    <property type="term" value="F:rRNA binding"/>
    <property type="evidence" value="ECO:0007669"/>
    <property type="project" value="UniProtKB-UniRule"/>
</dbReference>
<dbReference type="PANTHER" id="PTHR10871">
    <property type="entry name" value="30S RIBOSOMAL PROTEIN S13/40S RIBOSOMAL PROTEIN S18"/>
    <property type="match status" value="1"/>
</dbReference>
<sequence length="131" mass="14473">MARISGVELPSRKRIEIGLSAIHGIGRARADKILSAAKISPGTRVKDLTEGEVNILRKIIEEADYEIEGELRRKVGGDISRLISIGCYRGIRHKNGLPVRGQRTRCNARTRKGPHRTVGSKKKIGIKKKKG</sequence>
<keyword evidence="3 7" id="KW-0694">RNA-binding</keyword>
<evidence type="ECO:0000256" key="6">
    <source>
        <dbReference type="ARBA" id="ARBA00035166"/>
    </source>
</evidence>
<dbReference type="Gene3D" id="4.10.910.10">
    <property type="entry name" value="30s ribosomal protein s13, domain 2"/>
    <property type="match status" value="1"/>
</dbReference>
<dbReference type="GO" id="GO:0015935">
    <property type="term" value="C:small ribosomal subunit"/>
    <property type="evidence" value="ECO:0007669"/>
    <property type="project" value="TreeGrafter"/>
</dbReference>
<dbReference type="SUPFAM" id="SSF46946">
    <property type="entry name" value="S13-like H2TH domain"/>
    <property type="match status" value="1"/>
</dbReference>
<dbReference type="GO" id="GO:0000049">
    <property type="term" value="F:tRNA binding"/>
    <property type="evidence" value="ECO:0007669"/>
    <property type="project" value="UniProtKB-UniRule"/>
</dbReference>
<dbReference type="PANTHER" id="PTHR10871:SF1">
    <property type="entry name" value="SMALL RIBOSOMAL SUBUNIT PROTEIN US13M"/>
    <property type="match status" value="1"/>
</dbReference>
<evidence type="ECO:0000256" key="1">
    <source>
        <dbReference type="ARBA" id="ARBA00008080"/>
    </source>
</evidence>
<evidence type="ECO:0000256" key="5">
    <source>
        <dbReference type="ARBA" id="ARBA00023274"/>
    </source>
</evidence>
<dbReference type="GO" id="GO:0005829">
    <property type="term" value="C:cytosol"/>
    <property type="evidence" value="ECO:0007669"/>
    <property type="project" value="TreeGrafter"/>
</dbReference>
<comment type="caution">
    <text evidence="10">The sequence shown here is derived from an EMBL/GenBank/DDBJ whole genome shotgun (WGS) entry which is preliminary data.</text>
</comment>
<dbReference type="Gene3D" id="1.10.8.50">
    <property type="match status" value="1"/>
</dbReference>
<dbReference type="GO" id="GO:0003735">
    <property type="term" value="F:structural constituent of ribosome"/>
    <property type="evidence" value="ECO:0007669"/>
    <property type="project" value="InterPro"/>
</dbReference>
<name>A0A523QMM3_UNCAE</name>
<dbReference type="GO" id="GO:0006412">
    <property type="term" value="P:translation"/>
    <property type="evidence" value="ECO:0007669"/>
    <property type="project" value="UniProtKB-UniRule"/>
</dbReference>
<dbReference type="NCBIfam" id="TIGR03631">
    <property type="entry name" value="uS13_bact"/>
    <property type="match status" value="1"/>
</dbReference>
<dbReference type="InterPro" id="IPR019980">
    <property type="entry name" value="Ribosomal_uS13_bac-type"/>
</dbReference>
<proteinExistence type="inferred from homology"/>
<dbReference type="FunFam" id="1.10.8.50:FF:000001">
    <property type="entry name" value="30S ribosomal protein S13"/>
    <property type="match status" value="1"/>
</dbReference>
<gene>
    <name evidence="7 10" type="primary">rpsM</name>
    <name evidence="10" type="ORF">E3J95_00315</name>
</gene>
<dbReference type="PIRSF" id="PIRSF002134">
    <property type="entry name" value="Ribosomal_S13"/>
    <property type="match status" value="1"/>
</dbReference>
<keyword evidence="2 7" id="KW-0699">rRNA-binding</keyword>
<evidence type="ECO:0000313" key="10">
    <source>
        <dbReference type="EMBL" id="TES87071.1"/>
    </source>
</evidence>
<evidence type="ECO:0000256" key="9">
    <source>
        <dbReference type="SAM" id="MobiDB-lite"/>
    </source>
</evidence>
<keyword evidence="7" id="KW-0820">tRNA-binding</keyword>
<protein>
    <recommendedName>
        <fullName evidence="6 7">Small ribosomal subunit protein uS13</fullName>
    </recommendedName>
</protein>
<reference evidence="10 11" key="1">
    <citation type="submission" date="2019-03" db="EMBL/GenBank/DDBJ databases">
        <title>Metabolic potential of uncultured bacteria and archaea associated with petroleum seepage in deep-sea sediments.</title>
        <authorList>
            <person name="Dong X."/>
            <person name="Hubert C."/>
        </authorList>
    </citation>
    <scope>NUCLEOTIDE SEQUENCE [LARGE SCALE GENOMIC DNA]</scope>
    <source>
        <strain evidence="10">E44_bin92</strain>
    </source>
</reference>
<dbReference type="InterPro" id="IPR018269">
    <property type="entry name" value="Ribosomal_uS13_CS"/>
</dbReference>
<evidence type="ECO:0000256" key="8">
    <source>
        <dbReference type="RuleBase" id="RU003830"/>
    </source>
</evidence>
<dbReference type="InterPro" id="IPR027437">
    <property type="entry name" value="Rbsml_uS13_C"/>
</dbReference>
<dbReference type="InterPro" id="IPR001892">
    <property type="entry name" value="Ribosomal_uS13"/>
</dbReference>
<keyword evidence="4 7" id="KW-0689">Ribosomal protein</keyword>